<feature type="coiled-coil region" evidence="6">
    <location>
        <begin position="365"/>
        <end position="392"/>
    </location>
</feature>
<keyword evidence="4 7" id="KW-1133">Transmembrane helix</keyword>
<evidence type="ECO:0000256" key="6">
    <source>
        <dbReference type="SAM" id="Coils"/>
    </source>
</evidence>
<evidence type="ECO:0000313" key="9">
    <source>
        <dbReference type="Proteomes" id="UP001589667"/>
    </source>
</evidence>
<keyword evidence="3 7" id="KW-0812">Transmembrane</keyword>
<evidence type="ECO:0000256" key="7">
    <source>
        <dbReference type="SAM" id="Phobius"/>
    </source>
</evidence>
<dbReference type="Pfam" id="PF01594">
    <property type="entry name" value="AI-2E_transport"/>
    <property type="match status" value="1"/>
</dbReference>
<dbReference type="PANTHER" id="PTHR21716">
    <property type="entry name" value="TRANSMEMBRANE PROTEIN"/>
    <property type="match status" value="1"/>
</dbReference>
<dbReference type="EMBL" id="JBHMBL010000001">
    <property type="protein sequence ID" value="MFB9640933.1"/>
    <property type="molecule type" value="Genomic_DNA"/>
</dbReference>
<evidence type="ECO:0000313" key="8">
    <source>
        <dbReference type="EMBL" id="MFB9640933.1"/>
    </source>
</evidence>
<name>A0ABV5SKS8_9MICO</name>
<feature type="transmembrane region" description="Helical" evidence="7">
    <location>
        <begin position="84"/>
        <end position="109"/>
    </location>
</feature>
<evidence type="ECO:0000256" key="3">
    <source>
        <dbReference type="ARBA" id="ARBA00022692"/>
    </source>
</evidence>
<sequence>MWWNRKPEQPKPEASDALSATPVVPHRGAFILLALAASTVTAFGIAAISSIFSSTILALVLVICVHPIRRTLESRGVPRGVATVSVLLAVVLLLGGFVFLLVISFAQFATLLPDYLPQLEAAVTSVGDWLEGLGVGPEQINAILGSFDPSNLIGALGGLVSGLLGGAAGFISASVILLTLLILMAADSSYVPTVVAGIRVQRPALADGLVRFADGVRRYMVATTGLGIAQGLINWIALALLGIPGAALWGMLSFLCSFIPNVGYFIALVPPLVFGALVGGWPTVVAVIVVYGLINAVIQSIIQPRIVGDAVSLSQTLTFISVLFWAVVLGPMGAILAIPLTLLVRMLLVDSNPHIAWVRPALGEVDEARREMSAEDAAAKALRQEKRAAKKELGLPEG</sequence>
<keyword evidence="9" id="KW-1185">Reference proteome</keyword>
<reference evidence="8 9" key="1">
    <citation type="submission" date="2024-09" db="EMBL/GenBank/DDBJ databases">
        <authorList>
            <person name="Sun Q."/>
            <person name="Mori K."/>
        </authorList>
    </citation>
    <scope>NUCLEOTIDE SEQUENCE [LARGE SCALE GENOMIC DNA]</scope>
    <source>
        <strain evidence="8 9">JCM 14321</strain>
    </source>
</reference>
<protein>
    <submittedName>
        <fullName evidence="8">AI-2E family transporter</fullName>
    </submittedName>
</protein>
<dbReference type="Proteomes" id="UP001589667">
    <property type="component" value="Unassembled WGS sequence"/>
</dbReference>
<evidence type="ECO:0000256" key="4">
    <source>
        <dbReference type="ARBA" id="ARBA00022989"/>
    </source>
</evidence>
<evidence type="ECO:0000256" key="2">
    <source>
        <dbReference type="ARBA" id="ARBA00009773"/>
    </source>
</evidence>
<comment type="caution">
    <text evidence="8">The sequence shown here is derived from an EMBL/GenBank/DDBJ whole genome shotgun (WGS) entry which is preliminary data.</text>
</comment>
<feature type="transmembrane region" description="Helical" evidence="7">
    <location>
        <begin position="247"/>
        <end position="269"/>
    </location>
</feature>
<proteinExistence type="inferred from homology"/>
<organism evidence="8 9">
    <name type="scientific">Agromyces lapidis</name>
    <dbReference type="NCBI Taxonomy" id="279574"/>
    <lineage>
        <taxon>Bacteria</taxon>
        <taxon>Bacillati</taxon>
        <taxon>Actinomycetota</taxon>
        <taxon>Actinomycetes</taxon>
        <taxon>Micrococcales</taxon>
        <taxon>Microbacteriaceae</taxon>
        <taxon>Agromyces</taxon>
    </lineage>
</organism>
<evidence type="ECO:0000256" key="1">
    <source>
        <dbReference type="ARBA" id="ARBA00004141"/>
    </source>
</evidence>
<feature type="transmembrane region" description="Helical" evidence="7">
    <location>
        <begin position="219"/>
        <end position="241"/>
    </location>
</feature>
<comment type="subcellular location">
    <subcellularLocation>
        <location evidence="1">Membrane</location>
        <topology evidence="1">Multi-pass membrane protein</topology>
    </subcellularLocation>
</comment>
<feature type="transmembrane region" description="Helical" evidence="7">
    <location>
        <begin position="152"/>
        <end position="183"/>
    </location>
</feature>
<keyword evidence="5 7" id="KW-0472">Membrane</keyword>
<evidence type="ECO:0000256" key="5">
    <source>
        <dbReference type="ARBA" id="ARBA00023136"/>
    </source>
</evidence>
<dbReference type="InterPro" id="IPR002549">
    <property type="entry name" value="AI-2E-like"/>
</dbReference>
<comment type="similarity">
    <text evidence="2">Belongs to the autoinducer-2 exporter (AI-2E) (TC 2.A.86) family.</text>
</comment>
<feature type="transmembrane region" description="Helical" evidence="7">
    <location>
        <begin position="30"/>
        <end position="63"/>
    </location>
</feature>
<feature type="transmembrane region" description="Helical" evidence="7">
    <location>
        <begin position="281"/>
        <end position="302"/>
    </location>
</feature>
<dbReference type="PANTHER" id="PTHR21716:SF64">
    <property type="entry name" value="AI-2 TRANSPORT PROTEIN TQSA"/>
    <property type="match status" value="1"/>
</dbReference>
<keyword evidence="6" id="KW-0175">Coiled coil</keyword>
<feature type="transmembrane region" description="Helical" evidence="7">
    <location>
        <begin position="322"/>
        <end position="344"/>
    </location>
</feature>
<accession>A0ABV5SKS8</accession>
<gene>
    <name evidence="8" type="ORF">ACFFQV_01405</name>
</gene>
<dbReference type="RefSeq" id="WP_157423661.1">
    <property type="nucleotide sequence ID" value="NZ_BAAANI010000008.1"/>
</dbReference>